<dbReference type="InterPro" id="IPR000651">
    <property type="entry name" value="Ras-like_Gua-exchang_fac_N"/>
</dbReference>
<dbReference type="InterPro" id="IPR023578">
    <property type="entry name" value="Ras_GEF_dom_sf"/>
</dbReference>
<organism evidence="6 7">
    <name type="scientific">Amniculicola lignicola CBS 123094</name>
    <dbReference type="NCBI Taxonomy" id="1392246"/>
    <lineage>
        <taxon>Eukaryota</taxon>
        <taxon>Fungi</taxon>
        <taxon>Dikarya</taxon>
        <taxon>Ascomycota</taxon>
        <taxon>Pezizomycotina</taxon>
        <taxon>Dothideomycetes</taxon>
        <taxon>Pleosporomycetidae</taxon>
        <taxon>Pleosporales</taxon>
        <taxon>Amniculicolaceae</taxon>
        <taxon>Amniculicola</taxon>
    </lineage>
</organism>
<dbReference type="EMBL" id="ML977564">
    <property type="protein sequence ID" value="KAF2005293.1"/>
    <property type="molecule type" value="Genomic_DNA"/>
</dbReference>
<feature type="domain" description="Ras-GEF" evidence="4">
    <location>
        <begin position="656"/>
        <end position="929"/>
    </location>
</feature>
<evidence type="ECO:0000259" key="4">
    <source>
        <dbReference type="PROSITE" id="PS50009"/>
    </source>
</evidence>
<keyword evidence="7" id="KW-1185">Reference proteome</keyword>
<keyword evidence="1 2" id="KW-0344">Guanine-nucleotide releasing factor</keyword>
<dbReference type="PROSITE" id="PS50212">
    <property type="entry name" value="RASGEF_NTER"/>
    <property type="match status" value="1"/>
</dbReference>
<dbReference type="Pfam" id="PF00618">
    <property type="entry name" value="RasGEF_N"/>
    <property type="match status" value="1"/>
</dbReference>
<dbReference type="InterPro" id="IPR027417">
    <property type="entry name" value="P-loop_NTPase"/>
</dbReference>
<feature type="compositionally biased region" description="Low complexity" evidence="3">
    <location>
        <begin position="108"/>
        <end position="117"/>
    </location>
</feature>
<dbReference type="Gene3D" id="1.10.840.10">
    <property type="entry name" value="Ras guanine-nucleotide exchange factors catalytic domain"/>
    <property type="match status" value="1"/>
</dbReference>
<feature type="region of interest" description="Disordered" evidence="3">
    <location>
        <begin position="362"/>
        <end position="412"/>
    </location>
</feature>
<sequence>MPATGRAAAGHPSRNQQRSEKTRSAQAPQTSRRESQSGAGAMAQRPGLKNRAYSAPMIPRSRLDGAEQDHMGEMHCEPGEDDEIAGDPFFQRYNFPQTDEPLDREEASSSSADSSSDTEGPLSPTHITTRVPTTPILPAPQSPSGSSDTASAMQDITVAVLGQRGTGKSLFIRNALNLPPTTTGSVFSRKMKIDGGYYIVRFLEMLFSEVHLGAGNVIKWPETVGGLPTPKMDGAIIVYDVMNPASLGGVPEFLIAVFKASLPFSLVACKCDNHPAHRAIDIAVIDQKAKALVGEVNHFQTTDSALDAHKGCLSVMTRAVIAAKRPRSQASTTRRRANSSAVRGVGVKDQWAARKHERANSEFSVSTYRGNDSEVKGHRYKPSDSTGRTFLDLEESPGYDSGDSELQGSDQEQSIMSEMPSNENGYTFDQLVDRLLSQPMSKNDSKFVSIFLALYRRFATPGQLLESTLKHFDALNRLKPPVLRIISQLRYLAILQQWVSGYPGDFAYSTTRRKMRKFASSISSNAEFAVAATEIMRDLELVNEDDDTHWACSDVLRDGPEPSLAFQTVLDTDSEDENEFTRAIGHLSMSSDRLSIARSTMTGTSRTTQSTGASSGSSSHTLLNQVEKNERLAKMLVPNPIKPLSKIQWHQLMNEDDTAIAQELTRIDWIMFSSIRPRDLVRHVSMNAEEKKRCKSLENVNRMIEHFNHVAYLVTNYILLREKPKHRALMLEKWIRIARAVRNLNNYNALGAVLAGIKGTAVHRLNATKELVPQLTNKDFMRMEVLMSPQKSHWAYRLAWENSSQPRIPYIPLHRRDLVSASEGNSTFVGDKKTGPAIAQPHPGVSVFQGAPGNRDSREAPPGGVIGKERINWRKFEIMGEVIVSIQRAQGTPYQPGAKNDEIRNLILDVKILKDDDELYDRSVQLEAAGAGERRRFNWFRER</sequence>
<feature type="region of interest" description="Disordered" evidence="3">
    <location>
        <begin position="835"/>
        <end position="866"/>
    </location>
</feature>
<reference evidence="6" key="1">
    <citation type="journal article" date="2020" name="Stud. Mycol.">
        <title>101 Dothideomycetes genomes: a test case for predicting lifestyles and emergence of pathogens.</title>
        <authorList>
            <person name="Haridas S."/>
            <person name="Albert R."/>
            <person name="Binder M."/>
            <person name="Bloem J."/>
            <person name="Labutti K."/>
            <person name="Salamov A."/>
            <person name="Andreopoulos B."/>
            <person name="Baker S."/>
            <person name="Barry K."/>
            <person name="Bills G."/>
            <person name="Bluhm B."/>
            <person name="Cannon C."/>
            <person name="Castanera R."/>
            <person name="Culley D."/>
            <person name="Daum C."/>
            <person name="Ezra D."/>
            <person name="Gonzalez J."/>
            <person name="Henrissat B."/>
            <person name="Kuo A."/>
            <person name="Liang C."/>
            <person name="Lipzen A."/>
            <person name="Lutzoni F."/>
            <person name="Magnuson J."/>
            <person name="Mondo S."/>
            <person name="Nolan M."/>
            <person name="Ohm R."/>
            <person name="Pangilinan J."/>
            <person name="Park H.-J."/>
            <person name="Ramirez L."/>
            <person name="Alfaro M."/>
            <person name="Sun H."/>
            <person name="Tritt A."/>
            <person name="Yoshinaga Y."/>
            <person name="Zwiers L.-H."/>
            <person name="Turgeon B."/>
            <person name="Goodwin S."/>
            <person name="Spatafora J."/>
            <person name="Crous P."/>
            <person name="Grigoriev I."/>
        </authorList>
    </citation>
    <scope>NUCLEOTIDE SEQUENCE</scope>
    <source>
        <strain evidence="6">CBS 123094</strain>
    </source>
</reference>
<gene>
    <name evidence="6" type="ORF">P154DRAFT_424727</name>
</gene>
<dbReference type="SMART" id="SM00147">
    <property type="entry name" value="RasGEF"/>
    <property type="match status" value="1"/>
</dbReference>
<dbReference type="InterPro" id="IPR008937">
    <property type="entry name" value="Ras-like_GEF"/>
</dbReference>
<evidence type="ECO:0000256" key="3">
    <source>
        <dbReference type="SAM" id="MobiDB-lite"/>
    </source>
</evidence>
<dbReference type="Gene3D" id="3.40.50.300">
    <property type="entry name" value="P-loop containing nucleotide triphosphate hydrolases"/>
    <property type="match status" value="1"/>
</dbReference>
<dbReference type="GO" id="GO:0005886">
    <property type="term" value="C:plasma membrane"/>
    <property type="evidence" value="ECO:0007669"/>
    <property type="project" value="TreeGrafter"/>
</dbReference>
<feature type="compositionally biased region" description="Basic and acidic residues" evidence="3">
    <location>
        <begin position="61"/>
        <end position="78"/>
    </location>
</feature>
<dbReference type="SUPFAM" id="SSF48366">
    <property type="entry name" value="Ras GEF"/>
    <property type="match status" value="1"/>
</dbReference>
<dbReference type="InterPro" id="IPR036964">
    <property type="entry name" value="RASGEF_cat_dom_sf"/>
</dbReference>
<evidence type="ECO:0000256" key="2">
    <source>
        <dbReference type="PROSITE-ProRule" id="PRU00168"/>
    </source>
</evidence>
<feature type="region of interest" description="Disordered" evidence="3">
    <location>
        <begin position="1"/>
        <end position="150"/>
    </location>
</feature>
<dbReference type="Proteomes" id="UP000799779">
    <property type="component" value="Unassembled WGS sequence"/>
</dbReference>
<dbReference type="Pfam" id="PF00617">
    <property type="entry name" value="RasGEF"/>
    <property type="match status" value="1"/>
</dbReference>
<evidence type="ECO:0000259" key="5">
    <source>
        <dbReference type="PROSITE" id="PS50212"/>
    </source>
</evidence>
<dbReference type="OrthoDB" id="28357at2759"/>
<dbReference type="GO" id="GO:0005085">
    <property type="term" value="F:guanyl-nucleotide exchange factor activity"/>
    <property type="evidence" value="ECO:0007669"/>
    <property type="project" value="UniProtKB-KW"/>
</dbReference>
<feature type="domain" description="N-terminal Ras-GEF" evidence="5">
    <location>
        <begin position="419"/>
        <end position="543"/>
    </location>
</feature>
<dbReference type="PANTHER" id="PTHR23113">
    <property type="entry name" value="GUANINE NUCLEOTIDE EXCHANGE FACTOR"/>
    <property type="match status" value="1"/>
</dbReference>
<evidence type="ECO:0000256" key="1">
    <source>
        <dbReference type="ARBA" id="ARBA00022658"/>
    </source>
</evidence>
<dbReference type="PROSITE" id="PS50009">
    <property type="entry name" value="RASGEF_CAT"/>
    <property type="match status" value="1"/>
</dbReference>
<dbReference type="GO" id="GO:0007265">
    <property type="term" value="P:Ras protein signal transduction"/>
    <property type="evidence" value="ECO:0007669"/>
    <property type="project" value="TreeGrafter"/>
</dbReference>
<feature type="region of interest" description="Disordered" evidence="3">
    <location>
        <begin position="324"/>
        <end position="343"/>
    </location>
</feature>
<protein>
    <submittedName>
        <fullName evidence="6">Rap guanine nucleotide exchange factor 4</fullName>
    </submittedName>
</protein>
<evidence type="ECO:0000313" key="6">
    <source>
        <dbReference type="EMBL" id="KAF2005293.1"/>
    </source>
</evidence>
<feature type="region of interest" description="Disordered" evidence="3">
    <location>
        <begin position="600"/>
        <end position="620"/>
    </location>
</feature>
<accession>A0A6A5WU00</accession>
<dbReference type="AlphaFoldDB" id="A0A6A5WU00"/>
<dbReference type="SUPFAM" id="SSF52540">
    <property type="entry name" value="P-loop containing nucleoside triphosphate hydrolases"/>
    <property type="match status" value="1"/>
</dbReference>
<dbReference type="Gene3D" id="1.20.870.10">
    <property type="entry name" value="Son of sevenless (SoS) protein Chain: S domain 1"/>
    <property type="match status" value="1"/>
</dbReference>
<dbReference type="PANTHER" id="PTHR23113:SF348">
    <property type="entry name" value="GUANYL-NUCLEOTIDE EXCHANGE FACTOR RASGEF, PUTATIVE (AFU_ORTHOLOGUE AFUA_1G04700)-RELATED"/>
    <property type="match status" value="1"/>
</dbReference>
<name>A0A6A5WU00_9PLEO</name>
<dbReference type="CDD" id="cd00882">
    <property type="entry name" value="Ras_like_GTPase"/>
    <property type="match status" value="1"/>
</dbReference>
<proteinExistence type="predicted"/>
<dbReference type="InterPro" id="IPR001895">
    <property type="entry name" value="RASGEF_cat_dom"/>
</dbReference>
<dbReference type="CDD" id="cd06224">
    <property type="entry name" value="REM"/>
    <property type="match status" value="1"/>
</dbReference>
<evidence type="ECO:0000313" key="7">
    <source>
        <dbReference type="Proteomes" id="UP000799779"/>
    </source>
</evidence>